<evidence type="ECO:0000256" key="1">
    <source>
        <dbReference type="ARBA" id="ARBA00004123"/>
    </source>
</evidence>
<feature type="compositionally biased region" description="Polar residues" evidence="2">
    <location>
        <begin position="191"/>
        <end position="205"/>
    </location>
</feature>
<evidence type="ECO:0000256" key="3">
    <source>
        <dbReference type="SAM" id="SignalP"/>
    </source>
</evidence>
<organism evidence="5 6">
    <name type="scientific">Leptidea sinapis</name>
    <dbReference type="NCBI Taxonomy" id="189913"/>
    <lineage>
        <taxon>Eukaryota</taxon>
        <taxon>Metazoa</taxon>
        <taxon>Ecdysozoa</taxon>
        <taxon>Arthropoda</taxon>
        <taxon>Hexapoda</taxon>
        <taxon>Insecta</taxon>
        <taxon>Pterygota</taxon>
        <taxon>Neoptera</taxon>
        <taxon>Endopterygota</taxon>
        <taxon>Lepidoptera</taxon>
        <taxon>Glossata</taxon>
        <taxon>Ditrysia</taxon>
        <taxon>Papilionoidea</taxon>
        <taxon>Pieridae</taxon>
        <taxon>Dismorphiinae</taxon>
        <taxon>Leptidea</taxon>
    </lineage>
</organism>
<evidence type="ECO:0000313" key="6">
    <source>
        <dbReference type="Proteomes" id="UP000324832"/>
    </source>
</evidence>
<keyword evidence="3" id="KW-0732">Signal</keyword>
<protein>
    <recommendedName>
        <fullName evidence="4">HTH psq-type domain-containing protein</fullName>
    </recommendedName>
</protein>
<evidence type="ECO:0000259" key="4">
    <source>
        <dbReference type="Pfam" id="PF05225"/>
    </source>
</evidence>
<dbReference type="GO" id="GO:0005634">
    <property type="term" value="C:nucleus"/>
    <property type="evidence" value="ECO:0007669"/>
    <property type="project" value="UniProtKB-SubCell"/>
</dbReference>
<sequence length="341" mass="38390">MFHKKIHYLIVKLFWSRLLLDNPIVNVPIITWRVDETVVHHGLLVRESVQILEETLNGLILCTLFKLIRQPYSLNMQRTYNKKTNRLQWSESDMLLAINSMMEGRMGYLLASHTYNVPKSSLEDRIKKIKAYKRAATMQNAVSAFSKTGICPLNPHIFTHADFAPSQTTEIPLRSTTDETTQDPLPRERTPSPQAGTSTDGQTFSVSTGLISPRNIMPITHIIKSKRPSTRRGKTAVLTESPYKNQFVEKATVSVNKISVKSKGCGKKSRKENCQEDSQCILCGDTVKLSPEMNGTNVQPVLNGLTKEDLQSKAYTSICKYHTTALTFVTVFINSPSNNIM</sequence>
<proteinExistence type="predicted"/>
<feature type="region of interest" description="Disordered" evidence="2">
    <location>
        <begin position="164"/>
        <end position="205"/>
    </location>
</feature>
<dbReference type="AlphaFoldDB" id="A0A5E4QX86"/>
<dbReference type="Pfam" id="PF05225">
    <property type="entry name" value="HTH_psq"/>
    <property type="match status" value="1"/>
</dbReference>
<name>A0A5E4QX86_9NEOP</name>
<accession>A0A5E4QX86</accession>
<dbReference type="EMBL" id="FZQP02006332">
    <property type="protein sequence ID" value="VVD02809.1"/>
    <property type="molecule type" value="Genomic_DNA"/>
</dbReference>
<dbReference type="SUPFAM" id="SSF46689">
    <property type="entry name" value="Homeodomain-like"/>
    <property type="match status" value="1"/>
</dbReference>
<feature type="domain" description="HTH psq-type" evidence="4">
    <location>
        <begin position="91"/>
        <end position="131"/>
    </location>
</feature>
<feature type="chain" id="PRO_5022700148" description="HTH psq-type domain-containing protein" evidence="3">
    <location>
        <begin position="22"/>
        <end position="341"/>
    </location>
</feature>
<evidence type="ECO:0000256" key="2">
    <source>
        <dbReference type="SAM" id="MobiDB-lite"/>
    </source>
</evidence>
<keyword evidence="6" id="KW-1185">Reference proteome</keyword>
<evidence type="ECO:0000313" key="5">
    <source>
        <dbReference type="EMBL" id="VVD02809.1"/>
    </source>
</evidence>
<dbReference type="GO" id="GO:0003677">
    <property type="term" value="F:DNA binding"/>
    <property type="evidence" value="ECO:0007669"/>
    <property type="project" value="InterPro"/>
</dbReference>
<feature type="signal peptide" evidence="3">
    <location>
        <begin position="1"/>
        <end position="21"/>
    </location>
</feature>
<dbReference type="Proteomes" id="UP000324832">
    <property type="component" value="Unassembled WGS sequence"/>
</dbReference>
<gene>
    <name evidence="5" type="ORF">LSINAPIS_LOCUS12943</name>
</gene>
<comment type="subcellular location">
    <subcellularLocation>
        <location evidence="1">Nucleus</location>
    </subcellularLocation>
</comment>
<dbReference type="InterPro" id="IPR009057">
    <property type="entry name" value="Homeodomain-like_sf"/>
</dbReference>
<reference evidence="5 6" key="1">
    <citation type="submission" date="2017-07" db="EMBL/GenBank/DDBJ databases">
        <authorList>
            <person name="Talla V."/>
            <person name="Backstrom N."/>
        </authorList>
    </citation>
    <scope>NUCLEOTIDE SEQUENCE [LARGE SCALE GENOMIC DNA]</scope>
</reference>
<dbReference type="InterPro" id="IPR007889">
    <property type="entry name" value="HTH_Psq"/>
</dbReference>
<feature type="compositionally biased region" description="Polar residues" evidence="2">
    <location>
        <begin position="165"/>
        <end position="183"/>
    </location>
</feature>
<dbReference type="Gene3D" id="1.10.10.60">
    <property type="entry name" value="Homeodomain-like"/>
    <property type="match status" value="1"/>
</dbReference>